<organism evidence="1 2">
    <name type="scientific">Echinococcus granulosus</name>
    <name type="common">Hydatid tapeworm</name>
    <dbReference type="NCBI Taxonomy" id="6210"/>
    <lineage>
        <taxon>Eukaryota</taxon>
        <taxon>Metazoa</taxon>
        <taxon>Spiralia</taxon>
        <taxon>Lophotrochozoa</taxon>
        <taxon>Platyhelminthes</taxon>
        <taxon>Cestoda</taxon>
        <taxon>Eucestoda</taxon>
        <taxon>Cyclophyllidea</taxon>
        <taxon>Taeniidae</taxon>
        <taxon>Echinococcus</taxon>
        <taxon>Echinococcus granulosus group</taxon>
    </lineage>
</organism>
<dbReference type="RefSeq" id="XP_024355791.1">
    <property type="nucleotide sequence ID" value="XM_024489794.1"/>
</dbReference>
<gene>
    <name evidence="1" type="ORF">EGR_00545</name>
</gene>
<dbReference type="EMBL" id="APAU02000002">
    <property type="protein sequence ID" value="EUB64595.1"/>
    <property type="molecule type" value="Genomic_DNA"/>
</dbReference>
<dbReference type="Proteomes" id="UP000019149">
    <property type="component" value="Unassembled WGS sequence"/>
</dbReference>
<dbReference type="CTD" id="36336260"/>
<dbReference type="KEGG" id="egl:EGR_00545"/>
<name>W6USI5_ECHGR</name>
<proteinExistence type="predicted"/>
<comment type="caution">
    <text evidence="1">The sequence shown here is derived from an EMBL/GenBank/DDBJ whole genome shotgun (WGS) entry which is preliminary data.</text>
</comment>
<reference evidence="1 2" key="1">
    <citation type="journal article" date="2013" name="Nat. Genet.">
        <title>The genome of the hydatid tapeworm Echinococcus granulosus.</title>
        <authorList>
            <person name="Zheng H."/>
            <person name="Zhang W."/>
            <person name="Zhang L."/>
            <person name="Zhang Z."/>
            <person name="Li J."/>
            <person name="Lu G."/>
            <person name="Zhu Y."/>
            <person name="Wang Y."/>
            <person name="Huang Y."/>
            <person name="Liu J."/>
            <person name="Kang H."/>
            <person name="Chen J."/>
            <person name="Wang L."/>
            <person name="Chen A."/>
            <person name="Yu S."/>
            <person name="Gao Z."/>
            <person name="Jin L."/>
            <person name="Gu W."/>
            <person name="Wang Z."/>
            <person name="Zhao L."/>
            <person name="Shi B."/>
            <person name="Wen H."/>
            <person name="Lin R."/>
            <person name="Jones M.K."/>
            <person name="Brejova B."/>
            <person name="Vinar T."/>
            <person name="Zhao G."/>
            <person name="McManus D.P."/>
            <person name="Chen Z."/>
            <person name="Zhou Y."/>
            <person name="Wang S."/>
        </authorList>
    </citation>
    <scope>NUCLEOTIDE SEQUENCE [LARGE SCALE GENOMIC DNA]</scope>
</reference>
<evidence type="ECO:0000313" key="2">
    <source>
        <dbReference type="Proteomes" id="UP000019149"/>
    </source>
</evidence>
<keyword evidence="2" id="KW-1185">Reference proteome</keyword>
<accession>W6USI5</accession>
<protein>
    <submittedName>
        <fullName evidence="1">Uncharacterized protein</fullName>
    </submittedName>
</protein>
<evidence type="ECO:0000313" key="1">
    <source>
        <dbReference type="EMBL" id="EUB64595.1"/>
    </source>
</evidence>
<sequence length="219" mass="25090">MGRTKFTGYKPCERNPQSQKIYFVVWISINGDKCFSIDINFGDTYHFKLRLAVEVNFGNKLLLRHDRLHIRNDQKPKYIAKKVATMHVPTDEIVYAKGRLPLQFISVIGKRNLGGTNIVLCQAEGVDLYIHNVGRRMACGEEIQGIDEASKNAFAKVVWKVTFVKHICIKIISDDINEQTGNKFSAALVIWPLLAYQIDFNLVIDIAYAFFCHFPQNYT</sequence>
<dbReference type="AlphaFoldDB" id="W6USI5"/>
<dbReference type="GeneID" id="36336260"/>